<sequence length="258" mass="28039">MAKDTHALGSIVLERGGYVARFAVTSDNLERCQRLRHRCFIEHAGGAARSNGLETDEFDSRSDHVLIENSVGDIVCSFRTIFAASGADLADSYTAQFYGLERLAEYTQPVLELGRFCISSDVQDPDVLRIAWGMIAKIVDARAIGFLFGCSSFMGMDAAPYRDAFALLSANHQAPASWAPTVKSKDVVPLDSLGGITTRKTAMEQLPPLLRTYLSMGGWVSNHAVVDPQMNTLHVFTGLEIEAIPSARAKALRAILNG</sequence>
<dbReference type="EC" id="2.3.2.30" evidence="7"/>
<dbReference type="PANTHER" id="PTHR37323">
    <property type="entry name" value="GCN5-RELATED N-ACETYLTRANSFERASE"/>
    <property type="match status" value="1"/>
</dbReference>
<comment type="function">
    <text evidence="9">Catalyzes the first step in the biosynthesis of ornithine lipids, which are phosphorus-free membrane lipids. Catalyzes the 3-hydroxyacyl-acyl carrier protein-dependent acylation of ornithine to form lyso-ornithine lipid (LOL).</text>
</comment>
<evidence type="ECO:0000313" key="12">
    <source>
        <dbReference type="Proteomes" id="UP000203464"/>
    </source>
</evidence>
<keyword evidence="3" id="KW-0808">Transferase</keyword>
<reference evidence="12" key="1">
    <citation type="submission" date="2017-05" db="EMBL/GenBank/DDBJ databases">
        <authorList>
            <person name="Rodrigo-Torres L."/>
            <person name="Arahal R. D."/>
            <person name="Lucena T."/>
        </authorList>
    </citation>
    <scope>NUCLEOTIDE SEQUENCE [LARGE SCALE GENOMIC DNA]</scope>
    <source>
        <strain evidence="12">CECT 8868</strain>
    </source>
</reference>
<accession>A0A238JMQ9</accession>
<keyword evidence="12" id="KW-1185">Reference proteome</keyword>
<dbReference type="InterPro" id="IPR016181">
    <property type="entry name" value="Acyl_CoA_acyltransferase"/>
</dbReference>
<evidence type="ECO:0000256" key="6">
    <source>
        <dbReference type="ARBA" id="ARBA00038095"/>
    </source>
</evidence>
<dbReference type="InterPro" id="IPR052351">
    <property type="entry name" value="Ornithine_N-alpha-AT"/>
</dbReference>
<evidence type="ECO:0000256" key="2">
    <source>
        <dbReference type="ARBA" id="ARBA00022516"/>
    </source>
</evidence>
<keyword evidence="4" id="KW-0443">Lipid metabolism</keyword>
<dbReference type="PANTHER" id="PTHR37323:SF1">
    <property type="entry name" value="L-ORNITHINE N(ALPHA)-ACYLTRANSFERASE"/>
    <property type="match status" value="1"/>
</dbReference>
<dbReference type="SUPFAM" id="SSF55729">
    <property type="entry name" value="Acyl-CoA N-acyltransferases (Nat)"/>
    <property type="match status" value="1"/>
</dbReference>
<evidence type="ECO:0000256" key="4">
    <source>
        <dbReference type="ARBA" id="ARBA00023098"/>
    </source>
</evidence>
<name>A0A238JMQ9_9RHOB</name>
<dbReference type="AlphaFoldDB" id="A0A238JMQ9"/>
<dbReference type="OrthoDB" id="9787072at2"/>
<evidence type="ECO:0000256" key="8">
    <source>
        <dbReference type="ARBA" id="ARBA00039866"/>
    </source>
</evidence>
<evidence type="ECO:0000256" key="1">
    <source>
        <dbReference type="ARBA" id="ARBA00005189"/>
    </source>
</evidence>
<dbReference type="RefSeq" id="WP_093995498.1">
    <property type="nucleotide sequence ID" value="NZ_FXYD01000001.1"/>
</dbReference>
<keyword evidence="2" id="KW-0444">Lipid biosynthesis</keyword>
<evidence type="ECO:0000256" key="7">
    <source>
        <dbReference type="ARBA" id="ARBA00039058"/>
    </source>
</evidence>
<evidence type="ECO:0000256" key="9">
    <source>
        <dbReference type="ARBA" id="ARBA00045724"/>
    </source>
</evidence>
<organism evidence="11 12">
    <name type="scientific">Octadecabacter ascidiaceicola</name>
    <dbReference type="NCBI Taxonomy" id="1655543"/>
    <lineage>
        <taxon>Bacteria</taxon>
        <taxon>Pseudomonadati</taxon>
        <taxon>Pseudomonadota</taxon>
        <taxon>Alphaproteobacteria</taxon>
        <taxon>Rhodobacterales</taxon>
        <taxon>Roseobacteraceae</taxon>
        <taxon>Octadecabacter</taxon>
    </lineage>
</organism>
<dbReference type="Pfam" id="PF13444">
    <property type="entry name" value="Acetyltransf_5"/>
    <property type="match status" value="1"/>
</dbReference>
<evidence type="ECO:0000313" key="11">
    <source>
        <dbReference type="EMBL" id="SMX31931.1"/>
    </source>
</evidence>
<gene>
    <name evidence="11" type="ORF">OCA8868_00572</name>
</gene>
<dbReference type="EMBL" id="FXYD01000001">
    <property type="protein sequence ID" value="SMX31931.1"/>
    <property type="molecule type" value="Genomic_DNA"/>
</dbReference>
<dbReference type="Gene3D" id="3.40.630.30">
    <property type="match status" value="1"/>
</dbReference>
<comment type="pathway">
    <text evidence="1">Lipid metabolism.</text>
</comment>
<dbReference type="GO" id="GO:0043810">
    <property type="term" value="F:ornithine-acyl [acyl carrier protein] N-acyltransferase activity"/>
    <property type="evidence" value="ECO:0007669"/>
    <property type="project" value="UniProtKB-EC"/>
</dbReference>
<evidence type="ECO:0000256" key="3">
    <source>
        <dbReference type="ARBA" id="ARBA00022679"/>
    </source>
</evidence>
<evidence type="ECO:0000256" key="5">
    <source>
        <dbReference type="ARBA" id="ARBA00023315"/>
    </source>
</evidence>
<protein>
    <recommendedName>
        <fullName evidence="8">L-ornithine N(alpha)-acyltransferase</fullName>
        <ecNumber evidence="7">2.3.2.30</ecNumber>
    </recommendedName>
</protein>
<dbReference type="GO" id="GO:0006629">
    <property type="term" value="P:lipid metabolic process"/>
    <property type="evidence" value="ECO:0007669"/>
    <property type="project" value="UniProtKB-KW"/>
</dbReference>
<keyword evidence="5" id="KW-0012">Acyltransferase</keyword>
<comment type="similarity">
    <text evidence="6">Belongs to the acetyltransferase family. OlsB subfamily.</text>
</comment>
<comment type="catalytic activity">
    <reaction evidence="10">
        <text>a (3R)-hydroxyacyl-[ACP] + L-ornithine = a lyso-ornithine lipid + holo-[ACP] + H(+)</text>
        <dbReference type="Rhea" id="RHEA:20633"/>
        <dbReference type="Rhea" id="RHEA-COMP:9685"/>
        <dbReference type="Rhea" id="RHEA-COMP:9945"/>
        <dbReference type="ChEBI" id="CHEBI:15378"/>
        <dbReference type="ChEBI" id="CHEBI:46911"/>
        <dbReference type="ChEBI" id="CHEBI:64479"/>
        <dbReference type="ChEBI" id="CHEBI:78827"/>
        <dbReference type="ChEBI" id="CHEBI:138482"/>
        <dbReference type="EC" id="2.3.2.30"/>
    </reaction>
    <physiologicalReaction direction="left-to-right" evidence="10">
        <dbReference type="Rhea" id="RHEA:20634"/>
    </physiologicalReaction>
</comment>
<evidence type="ECO:0000256" key="10">
    <source>
        <dbReference type="ARBA" id="ARBA00047785"/>
    </source>
</evidence>
<proteinExistence type="inferred from homology"/>
<dbReference type="Proteomes" id="UP000203464">
    <property type="component" value="Unassembled WGS sequence"/>
</dbReference>